<dbReference type="Gene3D" id="3.40.720.10">
    <property type="entry name" value="Alkaline Phosphatase, subunit A"/>
    <property type="match status" value="1"/>
</dbReference>
<protein>
    <submittedName>
        <fullName evidence="4">Arylsulfatase</fullName>
    </submittedName>
</protein>
<feature type="domain" description="Sulfatase N-terminal" evidence="3">
    <location>
        <begin position="92"/>
        <end position="188"/>
    </location>
</feature>
<dbReference type="GO" id="GO:0005539">
    <property type="term" value="F:glycosaminoglycan binding"/>
    <property type="evidence" value="ECO:0007669"/>
    <property type="project" value="TreeGrafter"/>
</dbReference>
<organism evidence="4 5">
    <name type="scientific">Tetrabaena socialis</name>
    <dbReference type="NCBI Taxonomy" id="47790"/>
    <lineage>
        <taxon>Eukaryota</taxon>
        <taxon>Viridiplantae</taxon>
        <taxon>Chlorophyta</taxon>
        <taxon>core chlorophytes</taxon>
        <taxon>Chlorophyceae</taxon>
        <taxon>CS clade</taxon>
        <taxon>Chlamydomonadales</taxon>
        <taxon>Tetrabaenaceae</taxon>
        <taxon>Tetrabaena</taxon>
    </lineage>
</organism>
<dbReference type="SUPFAM" id="SSF53649">
    <property type="entry name" value="Alkaline phosphatase-like"/>
    <property type="match status" value="1"/>
</dbReference>
<sequence length="408" mass="44409">MENCGEAALDSSRARAMARQAPRVAGLGLGLVQDPGSPPPAASPPPRPPPGPPRKPNFVIIMALSNWNLPLPNVLGIGPDVGEDINPKGIDRDYQRRLETMMSVDDLIESVVQRLDAEGVLDNTYIIYVSDNGYHLGNHGLPKGKTLPYEEDIRVPFYMRGPGVPPGLVSPYMGTMVDITSTLIALGGGTPPDRLDGVPLPLDRIIGGGWVPPSTAVLPRTNGTLRQMLPVEMWIDSLSKQIDKKDYRSVRICTNYTIAADGRTQTCWKYTIWCVVDPACSRCVWPTTTNYKELFDLGADPGEINNLMPAVDAGTGAGANPNMRRLLNRLDALLQVMGYCKGASCRAPWARVHPEGGVDSLEGAMNPAFDARYDSYTKYAWKSCQPYYDPVNNEVADKGLGGLSRWVS</sequence>
<dbReference type="InterPro" id="IPR000917">
    <property type="entry name" value="Sulfatase_N"/>
</dbReference>
<comment type="caution">
    <text evidence="4">The sequence shown here is derived from an EMBL/GenBank/DDBJ whole genome shotgun (WGS) entry which is preliminary data.</text>
</comment>
<evidence type="ECO:0000259" key="3">
    <source>
        <dbReference type="Pfam" id="PF00884"/>
    </source>
</evidence>
<proteinExistence type="inferred from homology"/>
<accession>A0A2J7ZLH3</accession>
<dbReference type="PANTHER" id="PTHR43108:SF8">
    <property type="entry name" value="SD21168P"/>
    <property type="match status" value="1"/>
</dbReference>
<keyword evidence="5" id="KW-1185">Reference proteome</keyword>
<evidence type="ECO:0000313" key="4">
    <source>
        <dbReference type="EMBL" id="PNH01119.1"/>
    </source>
</evidence>
<comment type="similarity">
    <text evidence="1">Belongs to the sulfatase family.</text>
</comment>
<gene>
    <name evidence="4" type="ORF">TSOC_013008</name>
</gene>
<feature type="region of interest" description="Disordered" evidence="2">
    <location>
        <begin position="25"/>
        <end position="56"/>
    </location>
</feature>
<dbReference type="Pfam" id="PF00884">
    <property type="entry name" value="Sulfatase"/>
    <property type="match status" value="1"/>
</dbReference>
<dbReference type="OrthoDB" id="96314at2759"/>
<dbReference type="AlphaFoldDB" id="A0A2J7ZLH3"/>
<dbReference type="Proteomes" id="UP000236333">
    <property type="component" value="Unassembled WGS sequence"/>
</dbReference>
<name>A0A2J7ZLH3_9CHLO</name>
<reference evidence="4 5" key="1">
    <citation type="journal article" date="2017" name="Mol. Biol. Evol.">
        <title>The 4-celled Tetrabaena socialis nuclear genome reveals the essential components for genetic control of cell number at the origin of multicellularity in the volvocine lineage.</title>
        <authorList>
            <person name="Featherston J."/>
            <person name="Arakaki Y."/>
            <person name="Hanschen E.R."/>
            <person name="Ferris P.J."/>
            <person name="Michod R.E."/>
            <person name="Olson B.J.S.C."/>
            <person name="Nozaki H."/>
            <person name="Durand P.M."/>
        </authorList>
    </citation>
    <scope>NUCLEOTIDE SEQUENCE [LARGE SCALE GENOMIC DNA]</scope>
    <source>
        <strain evidence="4 5">NIES-571</strain>
    </source>
</reference>
<dbReference type="InterPro" id="IPR017850">
    <property type="entry name" value="Alkaline_phosphatase_core_sf"/>
</dbReference>
<evidence type="ECO:0000256" key="1">
    <source>
        <dbReference type="ARBA" id="ARBA00008779"/>
    </source>
</evidence>
<dbReference type="EMBL" id="PGGS01001009">
    <property type="protein sequence ID" value="PNH01119.1"/>
    <property type="molecule type" value="Genomic_DNA"/>
</dbReference>
<evidence type="ECO:0000313" key="5">
    <source>
        <dbReference type="Proteomes" id="UP000236333"/>
    </source>
</evidence>
<evidence type="ECO:0000256" key="2">
    <source>
        <dbReference type="SAM" id="MobiDB-lite"/>
    </source>
</evidence>
<feature type="compositionally biased region" description="Pro residues" evidence="2">
    <location>
        <begin position="36"/>
        <end position="55"/>
    </location>
</feature>
<dbReference type="PANTHER" id="PTHR43108">
    <property type="entry name" value="N-ACETYLGLUCOSAMINE-6-SULFATASE FAMILY MEMBER"/>
    <property type="match status" value="1"/>
</dbReference>
<dbReference type="GO" id="GO:0008449">
    <property type="term" value="F:N-acetylglucosamine-6-sulfatase activity"/>
    <property type="evidence" value="ECO:0007669"/>
    <property type="project" value="TreeGrafter"/>
</dbReference>